<dbReference type="AlphaFoldDB" id="A0A8J4UNS3"/>
<gene>
    <name evidence="2" type="ORF">CYY_010349</name>
</gene>
<sequence>MLDARGQARQKFIFPLEDYKPSVPMVQKLLRADTFQSTRGSRTKHPYRDGETMTPKEKRPSIDKPKLDARIAATSNTDDTNRNNSVKQPDIEKLMNKSAKSKQTNAVKEKFRLTKLAKSLKRDLDKETTFVRYNQTSHFTDRGRHWNFLYGFCFVVNWFDTFS</sequence>
<protein>
    <submittedName>
        <fullName evidence="2">Uncharacterized protein</fullName>
    </submittedName>
</protein>
<comment type="caution">
    <text evidence="2">The sequence shown here is derived from an EMBL/GenBank/DDBJ whole genome shotgun (WGS) entry which is preliminary data.</text>
</comment>
<feature type="compositionally biased region" description="Basic and acidic residues" evidence="1">
    <location>
        <begin position="46"/>
        <end position="69"/>
    </location>
</feature>
<proteinExistence type="predicted"/>
<feature type="region of interest" description="Disordered" evidence="1">
    <location>
        <begin position="36"/>
        <end position="102"/>
    </location>
</feature>
<dbReference type="Proteomes" id="UP000695562">
    <property type="component" value="Unassembled WGS sequence"/>
</dbReference>
<evidence type="ECO:0000313" key="2">
    <source>
        <dbReference type="EMBL" id="KAF2068326.1"/>
    </source>
</evidence>
<reference evidence="2" key="1">
    <citation type="submission" date="2020-01" db="EMBL/GenBank/DDBJ databases">
        <title>Development of genomics and gene disruption for Polysphondylium violaceum indicates a role for the polyketide synthase stlB in stalk morphogenesis.</title>
        <authorList>
            <person name="Narita B."/>
            <person name="Kawabe Y."/>
            <person name="Kin K."/>
            <person name="Saito T."/>
            <person name="Gibbs R."/>
            <person name="Kuspa A."/>
            <person name="Muzny D."/>
            <person name="Queller D."/>
            <person name="Richards S."/>
            <person name="Strassman J."/>
            <person name="Sucgang R."/>
            <person name="Worley K."/>
            <person name="Schaap P."/>
        </authorList>
    </citation>
    <scope>NUCLEOTIDE SEQUENCE</scope>
    <source>
        <strain evidence="2">QSvi11</strain>
    </source>
</reference>
<name>A0A8J4UNS3_9MYCE</name>
<evidence type="ECO:0000313" key="3">
    <source>
        <dbReference type="Proteomes" id="UP000695562"/>
    </source>
</evidence>
<feature type="compositionally biased region" description="Low complexity" evidence="1">
    <location>
        <begin position="74"/>
        <end position="85"/>
    </location>
</feature>
<evidence type="ECO:0000256" key="1">
    <source>
        <dbReference type="SAM" id="MobiDB-lite"/>
    </source>
</evidence>
<keyword evidence="3" id="KW-1185">Reference proteome</keyword>
<accession>A0A8J4UNS3</accession>
<dbReference type="EMBL" id="AJWJ01001055">
    <property type="protein sequence ID" value="KAF2068326.1"/>
    <property type="molecule type" value="Genomic_DNA"/>
</dbReference>
<organism evidence="2 3">
    <name type="scientific">Polysphondylium violaceum</name>
    <dbReference type="NCBI Taxonomy" id="133409"/>
    <lineage>
        <taxon>Eukaryota</taxon>
        <taxon>Amoebozoa</taxon>
        <taxon>Evosea</taxon>
        <taxon>Eumycetozoa</taxon>
        <taxon>Dictyostelia</taxon>
        <taxon>Dictyosteliales</taxon>
        <taxon>Dictyosteliaceae</taxon>
        <taxon>Polysphondylium</taxon>
    </lineage>
</organism>